<organism evidence="3 4">
    <name type="scientific">Syphacia muris</name>
    <dbReference type="NCBI Taxonomy" id="451379"/>
    <lineage>
        <taxon>Eukaryota</taxon>
        <taxon>Metazoa</taxon>
        <taxon>Ecdysozoa</taxon>
        <taxon>Nematoda</taxon>
        <taxon>Chromadorea</taxon>
        <taxon>Rhabditida</taxon>
        <taxon>Spirurina</taxon>
        <taxon>Oxyuridomorpha</taxon>
        <taxon>Oxyuroidea</taxon>
        <taxon>Oxyuridae</taxon>
        <taxon>Syphacia</taxon>
    </lineage>
</organism>
<keyword evidence="3" id="KW-1185">Reference proteome</keyword>
<feature type="region of interest" description="Disordered" evidence="1">
    <location>
        <begin position="88"/>
        <end position="113"/>
    </location>
</feature>
<protein>
    <submittedName>
        <fullName evidence="4">Movement protein</fullName>
    </submittedName>
</protein>
<dbReference type="Proteomes" id="UP000046393">
    <property type="component" value="Unplaced"/>
</dbReference>
<evidence type="ECO:0000313" key="4">
    <source>
        <dbReference type="WBParaSite" id="SMUV_0000947901-mRNA-1"/>
    </source>
</evidence>
<name>A0A0N5AX12_9BILA</name>
<dbReference type="AlphaFoldDB" id="A0A0N5AX12"/>
<keyword evidence="2" id="KW-1133">Transmembrane helix</keyword>
<accession>A0A0N5AX12</accession>
<keyword evidence="2" id="KW-0812">Transmembrane</keyword>
<feature type="transmembrane region" description="Helical" evidence="2">
    <location>
        <begin position="6"/>
        <end position="26"/>
    </location>
</feature>
<evidence type="ECO:0000313" key="3">
    <source>
        <dbReference type="Proteomes" id="UP000046393"/>
    </source>
</evidence>
<keyword evidence="2" id="KW-0472">Membrane</keyword>
<proteinExistence type="predicted"/>
<evidence type="ECO:0000256" key="1">
    <source>
        <dbReference type="SAM" id="MobiDB-lite"/>
    </source>
</evidence>
<sequence length="113" mass="13465">MIIAAIVIIILNLLGCILILLLRKVLLQRNRYNTSRLSEISDFDERIIRIVERTVEEVLQRHTYNNSSYRIPSSPHVLSKRYEYRSPNIPRLKPPETPLRSSFIRRSEREYRS</sequence>
<evidence type="ECO:0000256" key="2">
    <source>
        <dbReference type="SAM" id="Phobius"/>
    </source>
</evidence>
<reference evidence="4" key="1">
    <citation type="submission" date="2017-02" db="UniProtKB">
        <authorList>
            <consortium name="WormBaseParasite"/>
        </authorList>
    </citation>
    <scope>IDENTIFICATION</scope>
</reference>
<dbReference type="WBParaSite" id="SMUV_0000947901-mRNA-1">
    <property type="protein sequence ID" value="SMUV_0000947901-mRNA-1"/>
    <property type="gene ID" value="SMUV_0000947901"/>
</dbReference>